<gene>
    <name evidence="10" type="ORF">E3O23_11770</name>
</gene>
<dbReference type="Pfam" id="PF02586">
    <property type="entry name" value="SRAP"/>
    <property type="match status" value="1"/>
</dbReference>
<dbReference type="GO" id="GO:0008233">
    <property type="term" value="F:peptidase activity"/>
    <property type="evidence" value="ECO:0007669"/>
    <property type="project" value="UniProtKB-KW"/>
</dbReference>
<keyword evidence="2 8" id="KW-0645">Protease</keyword>
<keyword evidence="4 8" id="KW-0378">Hydrolase</keyword>
<evidence type="ECO:0000256" key="3">
    <source>
        <dbReference type="ARBA" id="ARBA00022763"/>
    </source>
</evidence>
<dbReference type="Proteomes" id="UP000297866">
    <property type="component" value="Unassembled WGS sequence"/>
</dbReference>
<dbReference type="InterPro" id="IPR003738">
    <property type="entry name" value="SRAP"/>
</dbReference>
<dbReference type="SUPFAM" id="SSF143081">
    <property type="entry name" value="BB1717-like"/>
    <property type="match status" value="1"/>
</dbReference>
<evidence type="ECO:0000256" key="9">
    <source>
        <dbReference type="SAM" id="MobiDB-lite"/>
    </source>
</evidence>
<name>A0A4R8UCJ3_9MICO</name>
<dbReference type="EMBL" id="SOEZ01000057">
    <property type="protein sequence ID" value="TFB49516.1"/>
    <property type="molecule type" value="Genomic_DNA"/>
</dbReference>
<dbReference type="RefSeq" id="WP_134491243.1">
    <property type="nucleotide sequence ID" value="NZ_SOEZ01000057.1"/>
</dbReference>
<evidence type="ECO:0000256" key="8">
    <source>
        <dbReference type="RuleBase" id="RU364100"/>
    </source>
</evidence>
<proteinExistence type="inferred from homology"/>
<evidence type="ECO:0000256" key="5">
    <source>
        <dbReference type="ARBA" id="ARBA00023124"/>
    </source>
</evidence>
<sequence length="246" mass="26765">MCGRFIITDTAEDLAAMFDVEHVGENIPEPSWNVKPTEQIPIVLESVKDGPVVRRLESARWSLVPSFSKQLTSGYPTFNARAEEAAEKASYKSSVASKRALIPAAGYYEWHTAGKTKTPYFVHSDDGLPLAFAGLYSWWRNPALPGDDPTRWVLTATVLTSDAQGGLAEIHDRTPVVLPEEWWDQWLDPHTIGDQGLVDAAVAASRPVAAGLRFYEVAPLAGAANGPELTEPVGRERVVGGSGEPR</sequence>
<dbReference type="EC" id="3.4.-.-" evidence="8"/>
<dbReference type="AlphaFoldDB" id="A0A4R8UCJ3"/>
<reference evidence="10 11" key="1">
    <citation type="submission" date="2019-03" db="EMBL/GenBank/DDBJ databases">
        <title>Genomics of glacier-inhabiting Cryobacterium strains.</title>
        <authorList>
            <person name="Liu Q."/>
            <person name="Xin Y.-H."/>
        </authorList>
    </citation>
    <scope>NUCLEOTIDE SEQUENCE [LARGE SCALE GENOMIC DNA]</scope>
    <source>
        <strain evidence="10 11">Sr47</strain>
    </source>
</reference>
<dbReference type="OrthoDB" id="9782620at2"/>
<accession>A0A4R8UCJ3</accession>
<comment type="similarity">
    <text evidence="1 8">Belongs to the SOS response-associated peptidase family.</text>
</comment>
<dbReference type="GO" id="GO:0006508">
    <property type="term" value="P:proteolysis"/>
    <property type="evidence" value="ECO:0007669"/>
    <property type="project" value="UniProtKB-KW"/>
</dbReference>
<organism evidence="10 11">
    <name type="scientific">Cryobacterium tagatosivorans</name>
    <dbReference type="NCBI Taxonomy" id="1259199"/>
    <lineage>
        <taxon>Bacteria</taxon>
        <taxon>Bacillati</taxon>
        <taxon>Actinomycetota</taxon>
        <taxon>Actinomycetes</taxon>
        <taxon>Micrococcales</taxon>
        <taxon>Microbacteriaceae</taxon>
        <taxon>Cryobacterium</taxon>
    </lineage>
</organism>
<dbReference type="Gene3D" id="3.90.1680.10">
    <property type="entry name" value="SOS response associated peptidase-like"/>
    <property type="match status" value="1"/>
</dbReference>
<comment type="caution">
    <text evidence="10">The sequence shown here is derived from an EMBL/GenBank/DDBJ whole genome shotgun (WGS) entry which is preliminary data.</text>
</comment>
<dbReference type="PANTHER" id="PTHR13604">
    <property type="entry name" value="DC12-RELATED"/>
    <property type="match status" value="1"/>
</dbReference>
<evidence type="ECO:0000256" key="2">
    <source>
        <dbReference type="ARBA" id="ARBA00022670"/>
    </source>
</evidence>
<dbReference type="GO" id="GO:0003697">
    <property type="term" value="F:single-stranded DNA binding"/>
    <property type="evidence" value="ECO:0007669"/>
    <property type="project" value="InterPro"/>
</dbReference>
<protein>
    <recommendedName>
        <fullName evidence="8">Abasic site processing protein</fullName>
        <ecNumber evidence="8">3.4.-.-</ecNumber>
    </recommendedName>
</protein>
<dbReference type="PANTHER" id="PTHR13604:SF0">
    <property type="entry name" value="ABASIC SITE PROCESSING PROTEIN HMCES"/>
    <property type="match status" value="1"/>
</dbReference>
<evidence type="ECO:0000256" key="1">
    <source>
        <dbReference type="ARBA" id="ARBA00008136"/>
    </source>
</evidence>
<feature type="region of interest" description="Disordered" evidence="9">
    <location>
        <begin position="225"/>
        <end position="246"/>
    </location>
</feature>
<dbReference type="GO" id="GO:0106300">
    <property type="term" value="P:protein-DNA covalent cross-linking repair"/>
    <property type="evidence" value="ECO:0007669"/>
    <property type="project" value="InterPro"/>
</dbReference>
<evidence type="ECO:0000256" key="7">
    <source>
        <dbReference type="ARBA" id="ARBA00023239"/>
    </source>
</evidence>
<keyword evidence="7" id="KW-0456">Lyase</keyword>
<keyword evidence="3" id="KW-0227">DNA damage</keyword>
<evidence type="ECO:0000256" key="4">
    <source>
        <dbReference type="ARBA" id="ARBA00022801"/>
    </source>
</evidence>
<evidence type="ECO:0000313" key="11">
    <source>
        <dbReference type="Proteomes" id="UP000297866"/>
    </source>
</evidence>
<keyword evidence="11" id="KW-1185">Reference proteome</keyword>
<keyword evidence="6" id="KW-0238">DNA-binding</keyword>
<evidence type="ECO:0000256" key="6">
    <source>
        <dbReference type="ARBA" id="ARBA00023125"/>
    </source>
</evidence>
<dbReference type="InterPro" id="IPR036590">
    <property type="entry name" value="SRAP-like"/>
</dbReference>
<dbReference type="GO" id="GO:0016829">
    <property type="term" value="F:lyase activity"/>
    <property type="evidence" value="ECO:0007669"/>
    <property type="project" value="UniProtKB-KW"/>
</dbReference>
<evidence type="ECO:0000313" key="10">
    <source>
        <dbReference type="EMBL" id="TFB49516.1"/>
    </source>
</evidence>
<keyword evidence="5" id="KW-0190">Covalent protein-DNA linkage</keyword>